<keyword evidence="2" id="KW-0012">Acyltransferase</keyword>
<dbReference type="EC" id="2.3.1.-" evidence="2"/>
<dbReference type="SUPFAM" id="SSF51998">
    <property type="entry name" value="PFL-like glycyl radical enzymes"/>
    <property type="match status" value="1"/>
</dbReference>
<dbReference type="PROSITE" id="PS51554">
    <property type="entry name" value="PFL"/>
    <property type="match status" value="1"/>
</dbReference>
<dbReference type="EMBL" id="UGCP01000002">
    <property type="protein sequence ID" value="STI81303.1"/>
    <property type="molecule type" value="Genomic_DNA"/>
</dbReference>
<evidence type="ECO:0000313" key="2">
    <source>
        <dbReference type="EMBL" id="STI81303.1"/>
    </source>
</evidence>
<name>A0A376TX29_ECOLX</name>
<protein>
    <submittedName>
        <fullName evidence="2">Keto-acid formate acetyltransferase</fullName>
        <ecNumber evidence="2">2.3.1.-</ecNumber>
    </submittedName>
</protein>
<proteinExistence type="predicted"/>
<sequence length="136" mass="15384">MLRCRKSGVLTGLPDGYGRGRIIGDYRRVALYGISYLVRERELQFADLQSRLEKGEDLEATIRLREELAEHRHALLQIQEMAAKYGFDISRPAQNAQEAVQWLYFAYLAAVKSQNGGAMSLGRTASFLDIYIGARL</sequence>
<organism evidence="2 3">
    <name type="scientific">Escherichia coli</name>
    <dbReference type="NCBI Taxonomy" id="562"/>
    <lineage>
        <taxon>Bacteria</taxon>
        <taxon>Pseudomonadati</taxon>
        <taxon>Pseudomonadota</taxon>
        <taxon>Gammaproteobacteria</taxon>
        <taxon>Enterobacterales</taxon>
        <taxon>Enterobacteriaceae</taxon>
        <taxon>Escherichia</taxon>
    </lineage>
</organism>
<dbReference type="GO" id="GO:0008861">
    <property type="term" value="F:formate C-acetyltransferase activity"/>
    <property type="evidence" value="ECO:0007669"/>
    <property type="project" value="TreeGrafter"/>
</dbReference>
<dbReference type="Pfam" id="PF02901">
    <property type="entry name" value="PFL-like"/>
    <property type="match status" value="1"/>
</dbReference>
<dbReference type="PANTHER" id="PTHR30191:SF7">
    <property type="entry name" value="PFL-LIKE ENZYME TDCE"/>
    <property type="match status" value="1"/>
</dbReference>
<gene>
    <name evidence="2" type="primary">tdcE_5</name>
    <name evidence="2" type="ORF">NCTC8622_00229</name>
</gene>
<dbReference type="PANTHER" id="PTHR30191">
    <property type="entry name" value="FORMATE ACETYLTRANSFERASE"/>
    <property type="match status" value="1"/>
</dbReference>
<evidence type="ECO:0000259" key="1">
    <source>
        <dbReference type="PROSITE" id="PS51554"/>
    </source>
</evidence>
<keyword evidence="2" id="KW-0808">Transferase</keyword>
<reference evidence="2 3" key="1">
    <citation type="submission" date="2018-06" db="EMBL/GenBank/DDBJ databases">
        <authorList>
            <consortium name="Pathogen Informatics"/>
            <person name="Doyle S."/>
        </authorList>
    </citation>
    <scope>NUCLEOTIDE SEQUENCE [LARGE SCALE GENOMIC DNA]</scope>
    <source>
        <strain evidence="2 3">NCTC8622</strain>
    </source>
</reference>
<evidence type="ECO:0000313" key="3">
    <source>
        <dbReference type="Proteomes" id="UP000254079"/>
    </source>
</evidence>
<dbReference type="GO" id="GO:0005829">
    <property type="term" value="C:cytosol"/>
    <property type="evidence" value="ECO:0007669"/>
    <property type="project" value="TreeGrafter"/>
</dbReference>
<dbReference type="InterPro" id="IPR050244">
    <property type="entry name" value="Auton_GlycylRad_Cofactor"/>
</dbReference>
<accession>A0A376TX29</accession>
<dbReference type="Proteomes" id="UP000254079">
    <property type="component" value="Unassembled WGS sequence"/>
</dbReference>
<feature type="domain" description="PFL" evidence="1">
    <location>
        <begin position="1"/>
        <end position="136"/>
    </location>
</feature>
<dbReference type="InterPro" id="IPR004184">
    <property type="entry name" value="PFL_dom"/>
</dbReference>
<dbReference type="Gene3D" id="3.20.70.20">
    <property type="match status" value="1"/>
</dbReference>
<dbReference type="AlphaFoldDB" id="A0A376TX29"/>